<dbReference type="OrthoDB" id="2505595at2759"/>
<dbReference type="PANTHER" id="PTHR33050">
    <property type="entry name" value="REVERSE TRANSCRIPTASE DOMAIN-CONTAINING PROTEIN"/>
    <property type="match status" value="1"/>
</dbReference>
<dbReference type="PANTHER" id="PTHR33050:SF7">
    <property type="entry name" value="RIBONUCLEASE H"/>
    <property type="match status" value="1"/>
</dbReference>
<gene>
    <name evidence="1" type="ORF">PCANC_03721</name>
</gene>
<dbReference type="STRING" id="200324.A0A2N5VXP1"/>
<reference evidence="1 2" key="1">
    <citation type="submission" date="2017-11" db="EMBL/GenBank/DDBJ databases">
        <title>De novo assembly and phasing of dikaryotic genomes from two isolates of Puccinia coronata f. sp. avenae, the causal agent of oat crown rust.</title>
        <authorList>
            <person name="Miller M.E."/>
            <person name="Zhang Y."/>
            <person name="Omidvar V."/>
            <person name="Sperschneider J."/>
            <person name="Schwessinger B."/>
            <person name="Raley C."/>
            <person name="Palmer J.M."/>
            <person name="Garnica D."/>
            <person name="Upadhyaya N."/>
            <person name="Rathjen J."/>
            <person name="Taylor J.M."/>
            <person name="Park R.F."/>
            <person name="Dodds P.N."/>
            <person name="Hirsch C.D."/>
            <person name="Kianian S.F."/>
            <person name="Figueroa M."/>
        </authorList>
    </citation>
    <scope>NUCLEOTIDE SEQUENCE [LARGE SCALE GENOMIC DNA]</scope>
    <source>
        <strain evidence="1">12NC29</strain>
    </source>
</reference>
<sequence length="369" mass="42827">MNIPVWEEALREAGLSDEYADVLLGFKHRFNQGIPEHVVGSERWFTPENHLSEDKAREDIKNGIKQELKANRMFGPFKHKELVFHFDFFRSNPLGDVVNGDGKIRPINDLLFPRNDPVIRSVNSFVDKKDFTTTWDNYNTVFKFFAKLEEKYELALFDWEKAYRQIPTHVSQWQYLLWKDFNGDLLLDTCITFGGVAGCVSFGRPADAWKNVMEFKFNQLEEVFQWVDDNLFIRTQGATVSMQSVLQVSAALGVKTNEKKFLEFSNEQKFINFVWNGRRKTVRLPDGKIEESIAQIQVTARKAGSDGPIQPWHLATKFEFVLDSLGGPAPKFELDGCIQCKLRCDHPSQHCWQFIEWPPGHHQKTHYET</sequence>
<dbReference type="Proteomes" id="UP000235388">
    <property type="component" value="Unassembled WGS sequence"/>
</dbReference>
<evidence type="ECO:0000313" key="2">
    <source>
        <dbReference type="Proteomes" id="UP000235388"/>
    </source>
</evidence>
<dbReference type="EMBL" id="PGCJ01000041">
    <property type="protein sequence ID" value="PLW54754.1"/>
    <property type="molecule type" value="Genomic_DNA"/>
</dbReference>
<dbReference type="AlphaFoldDB" id="A0A2N5VXP1"/>
<proteinExistence type="predicted"/>
<comment type="caution">
    <text evidence="1">The sequence shown here is derived from an EMBL/GenBank/DDBJ whole genome shotgun (WGS) entry which is preliminary data.</text>
</comment>
<organism evidence="1 2">
    <name type="scientific">Puccinia coronata f. sp. avenae</name>
    <dbReference type="NCBI Taxonomy" id="200324"/>
    <lineage>
        <taxon>Eukaryota</taxon>
        <taxon>Fungi</taxon>
        <taxon>Dikarya</taxon>
        <taxon>Basidiomycota</taxon>
        <taxon>Pucciniomycotina</taxon>
        <taxon>Pucciniomycetes</taxon>
        <taxon>Pucciniales</taxon>
        <taxon>Pucciniaceae</taxon>
        <taxon>Puccinia</taxon>
    </lineage>
</organism>
<keyword evidence="2" id="KW-1185">Reference proteome</keyword>
<dbReference type="InterPro" id="IPR052055">
    <property type="entry name" value="Hepadnavirus_pol/RT"/>
</dbReference>
<evidence type="ECO:0008006" key="3">
    <source>
        <dbReference type="Google" id="ProtNLM"/>
    </source>
</evidence>
<accession>A0A2N5VXP1</accession>
<protein>
    <recommendedName>
        <fullName evidence="3">Reverse transcriptase domain-containing protein</fullName>
    </recommendedName>
</protein>
<name>A0A2N5VXP1_9BASI</name>
<evidence type="ECO:0000313" key="1">
    <source>
        <dbReference type="EMBL" id="PLW54754.1"/>
    </source>
</evidence>